<dbReference type="AlphaFoldDB" id="Q65TJ7"/>
<dbReference type="KEGG" id="msu:MS1106"/>
<evidence type="ECO:0000313" key="2">
    <source>
        <dbReference type="Proteomes" id="UP000000607"/>
    </source>
</evidence>
<reference evidence="1 2" key="1">
    <citation type="journal article" date="2004" name="Nat. Biotechnol.">
        <title>The genome sequence of the capnophilic rumen bacterium Mannheimia succiniciproducens.</title>
        <authorList>
            <person name="Hong S.H."/>
            <person name="Kim J.S."/>
            <person name="Lee S.Y."/>
            <person name="In Y.H."/>
            <person name="Choi S.S."/>
            <person name="Rih J.-K."/>
            <person name="Kim C.H."/>
            <person name="Jeong H."/>
            <person name="Hur C.G."/>
            <person name="Kim J.J."/>
        </authorList>
    </citation>
    <scope>NUCLEOTIDE SEQUENCE [LARGE SCALE GENOMIC DNA]</scope>
    <source>
        <strain evidence="2">KCTC 0769BP / MBEL55E</strain>
    </source>
</reference>
<proteinExistence type="predicted"/>
<sequence length="32" mass="3860">MRICKNISLRQKTSQKSAVKFQEFSPHFYQTQ</sequence>
<accession>Q65TJ7</accession>
<organism evidence="1 2">
    <name type="scientific">Mannheimia succiniciproducens (strain KCTC 0769BP / MBEL55E)</name>
    <dbReference type="NCBI Taxonomy" id="221988"/>
    <lineage>
        <taxon>Bacteria</taxon>
        <taxon>Pseudomonadati</taxon>
        <taxon>Pseudomonadota</taxon>
        <taxon>Gammaproteobacteria</taxon>
        <taxon>Pasteurellales</taxon>
        <taxon>Pasteurellaceae</taxon>
        <taxon>Basfia</taxon>
    </lineage>
</organism>
<dbReference type="HOGENOM" id="CLU_3390164_0_0_6"/>
<name>Q65TJ7_MANSM</name>
<keyword evidence="2" id="KW-1185">Reference proteome</keyword>
<protein>
    <submittedName>
        <fullName evidence="1">Uncharacterized protein</fullName>
    </submittedName>
</protein>
<dbReference type="EMBL" id="AE016827">
    <property type="protein sequence ID" value="AAU37713.1"/>
    <property type="molecule type" value="Genomic_DNA"/>
</dbReference>
<evidence type="ECO:0000313" key="1">
    <source>
        <dbReference type="EMBL" id="AAU37713.1"/>
    </source>
</evidence>
<dbReference type="Proteomes" id="UP000000607">
    <property type="component" value="Chromosome"/>
</dbReference>
<gene>
    <name evidence="1" type="ordered locus">MS1106</name>
</gene>